<dbReference type="PANTHER" id="PTHR23338">
    <property type="entry name" value="SMALL NUCLEAR RIBONUCLEOPROTEIN SM"/>
    <property type="match status" value="1"/>
</dbReference>
<evidence type="ECO:0000313" key="2">
    <source>
        <dbReference type="Proteomes" id="UP000596660"/>
    </source>
</evidence>
<organism evidence="1 2">
    <name type="scientific">Chenopodium quinoa</name>
    <name type="common">Quinoa</name>
    <dbReference type="NCBI Taxonomy" id="63459"/>
    <lineage>
        <taxon>Eukaryota</taxon>
        <taxon>Viridiplantae</taxon>
        <taxon>Streptophyta</taxon>
        <taxon>Embryophyta</taxon>
        <taxon>Tracheophyta</taxon>
        <taxon>Spermatophyta</taxon>
        <taxon>Magnoliopsida</taxon>
        <taxon>eudicotyledons</taxon>
        <taxon>Gunneridae</taxon>
        <taxon>Pentapetalae</taxon>
        <taxon>Caryophyllales</taxon>
        <taxon>Chenopodiaceae</taxon>
        <taxon>Chenopodioideae</taxon>
        <taxon>Atripliceae</taxon>
        <taxon>Chenopodium</taxon>
    </lineage>
</organism>
<name>A0A803M585_CHEQI</name>
<reference evidence="1" key="1">
    <citation type="journal article" date="2017" name="Nature">
        <title>The genome of Chenopodium quinoa.</title>
        <authorList>
            <person name="Jarvis D.E."/>
            <person name="Ho Y.S."/>
            <person name="Lightfoot D.J."/>
            <person name="Schmoeckel S.M."/>
            <person name="Li B."/>
            <person name="Borm T.J.A."/>
            <person name="Ohyanagi H."/>
            <person name="Mineta K."/>
            <person name="Michell C.T."/>
            <person name="Saber N."/>
            <person name="Kharbatia N.M."/>
            <person name="Rupper R.R."/>
            <person name="Sharp A.R."/>
            <person name="Dally N."/>
            <person name="Boughton B.A."/>
            <person name="Woo Y.H."/>
            <person name="Gao G."/>
            <person name="Schijlen E.G.W.M."/>
            <person name="Guo X."/>
            <person name="Momin A.A."/>
            <person name="Negrao S."/>
            <person name="Al-Babili S."/>
            <person name="Gehring C."/>
            <person name="Roessner U."/>
            <person name="Jung C."/>
            <person name="Murphy K."/>
            <person name="Arold S.T."/>
            <person name="Gojobori T."/>
            <person name="van der Linden C.G."/>
            <person name="van Loo E.N."/>
            <person name="Jellen E.N."/>
            <person name="Maughan P.J."/>
            <person name="Tester M."/>
        </authorList>
    </citation>
    <scope>NUCLEOTIDE SEQUENCE [LARGE SCALE GENOMIC DNA]</scope>
    <source>
        <strain evidence="1">cv. PI 614886</strain>
    </source>
</reference>
<dbReference type="InterPro" id="IPR027141">
    <property type="entry name" value="LSm4/Sm_D1/D3"/>
</dbReference>
<dbReference type="InterPro" id="IPR010920">
    <property type="entry name" value="LSM_dom_sf"/>
</dbReference>
<protein>
    <submittedName>
        <fullName evidence="1">Uncharacterized protein</fullName>
    </submittedName>
</protein>
<dbReference type="AlphaFoldDB" id="A0A803M585"/>
<accession>A0A803M585</accession>
<dbReference type="Gramene" id="AUR62023608-RA">
    <property type="protein sequence ID" value="AUR62023608-RA:cds"/>
    <property type="gene ID" value="AUR62023608"/>
</dbReference>
<dbReference type="EnsemblPlants" id="AUR62023608-RA">
    <property type="protein sequence ID" value="AUR62023608-RA:cds"/>
    <property type="gene ID" value="AUR62023608"/>
</dbReference>
<dbReference type="Gene3D" id="2.30.30.100">
    <property type="match status" value="1"/>
</dbReference>
<reference evidence="1" key="2">
    <citation type="submission" date="2021-03" db="UniProtKB">
        <authorList>
            <consortium name="EnsemblPlants"/>
        </authorList>
    </citation>
    <scope>IDENTIFICATION</scope>
</reference>
<proteinExistence type="predicted"/>
<keyword evidence="2" id="KW-1185">Reference proteome</keyword>
<dbReference type="Proteomes" id="UP000596660">
    <property type="component" value="Unplaced"/>
</dbReference>
<evidence type="ECO:0000313" key="1">
    <source>
        <dbReference type="EnsemblPlants" id="AUR62023608-RA:cds"/>
    </source>
</evidence>
<dbReference type="SUPFAM" id="SSF50182">
    <property type="entry name" value="Sm-like ribonucleoproteins"/>
    <property type="match status" value="1"/>
</dbReference>
<sequence length="202" mass="22199">MSRSLGILVKLMHESTGHMVTVELKSGELYRGSTFKTLKRKLGSVQEWEDFKLPTGNFVDHGLSWLMNFPAKNLSCVSDVYYLLVIRKGCIQVIQSGSILVVQFPSLVLGVVGRAGGIALSGVRDGKISQLEHVFIRGRRVRFMITPDMLKNAPMFKRLDARIKCKRTSLGVGCGRAVAMRAKAQATGRGTAGRGVVPPVRR</sequence>
<dbReference type="GO" id="GO:0006396">
    <property type="term" value="P:RNA processing"/>
    <property type="evidence" value="ECO:0007669"/>
    <property type="project" value="InterPro"/>
</dbReference>